<dbReference type="Proteomes" id="UP000271974">
    <property type="component" value="Unassembled WGS sequence"/>
</dbReference>
<dbReference type="InterPro" id="IPR016186">
    <property type="entry name" value="C-type_lectin-like/link_sf"/>
</dbReference>
<gene>
    <name evidence="2" type="ORF">EGW08_007780</name>
</gene>
<dbReference type="PANTHER" id="PTHR22803">
    <property type="entry name" value="MANNOSE, PHOSPHOLIPASE, LECTIN RECEPTOR RELATED"/>
    <property type="match status" value="1"/>
</dbReference>
<keyword evidence="3" id="KW-1185">Reference proteome</keyword>
<sequence>MCLLDCRAVLCMAILMENIALFKAELRTAIYNKATYASFPLGYGSLGSDCMVVGLSGNEVPTYVLATWLFFKEPFTCPSPYTDDADIGMCYKVYTQNRAWGSARSYCQSEQADLVTLDTVAKLNYFKGFLPWGDYHIGAAKSGNDFTWLSTNSIIDTSLWGNGCPDNPNTELCVSLTTFTRLDLNDIHCSNYNFQFICEIRQS</sequence>
<dbReference type="Gene3D" id="3.10.100.10">
    <property type="entry name" value="Mannose-Binding Protein A, subunit A"/>
    <property type="match status" value="1"/>
</dbReference>
<protein>
    <recommendedName>
        <fullName evidence="1">C-type lectin domain-containing protein</fullName>
    </recommendedName>
</protein>
<dbReference type="CDD" id="cd00037">
    <property type="entry name" value="CLECT"/>
    <property type="match status" value="1"/>
</dbReference>
<dbReference type="InterPro" id="IPR001304">
    <property type="entry name" value="C-type_lectin-like"/>
</dbReference>
<reference evidence="2 3" key="1">
    <citation type="submission" date="2019-01" db="EMBL/GenBank/DDBJ databases">
        <title>A draft genome assembly of the solar-powered sea slug Elysia chlorotica.</title>
        <authorList>
            <person name="Cai H."/>
            <person name="Li Q."/>
            <person name="Fang X."/>
            <person name="Li J."/>
            <person name="Curtis N.E."/>
            <person name="Altenburger A."/>
            <person name="Shibata T."/>
            <person name="Feng M."/>
            <person name="Maeda T."/>
            <person name="Schwartz J.A."/>
            <person name="Shigenobu S."/>
            <person name="Lundholm N."/>
            <person name="Nishiyama T."/>
            <person name="Yang H."/>
            <person name="Hasebe M."/>
            <person name="Li S."/>
            <person name="Pierce S.K."/>
            <person name="Wang J."/>
        </authorList>
    </citation>
    <scope>NUCLEOTIDE SEQUENCE [LARGE SCALE GENOMIC DNA]</scope>
    <source>
        <strain evidence="2">EC2010</strain>
        <tissue evidence="2">Whole organism of an adult</tissue>
    </source>
</reference>
<comment type="caution">
    <text evidence="2">The sequence shown here is derived from an EMBL/GenBank/DDBJ whole genome shotgun (WGS) entry which is preliminary data.</text>
</comment>
<organism evidence="2 3">
    <name type="scientific">Elysia chlorotica</name>
    <name type="common">Eastern emerald elysia</name>
    <name type="synonym">Sea slug</name>
    <dbReference type="NCBI Taxonomy" id="188477"/>
    <lineage>
        <taxon>Eukaryota</taxon>
        <taxon>Metazoa</taxon>
        <taxon>Spiralia</taxon>
        <taxon>Lophotrochozoa</taxon>
        <taxon>Mollusca</taxon>
        <taxon>Gastropoda</taxon>
        <taxon>Heterobranchia</taxon>
        <taxon>Euthyneura</taxon>
        <taxon>Panpulmonata</taxon>
        <taxon>Sacoglossa</taxon>
        <taxon>Placobranchoidea</taxon>
        <taxon>Plakobranchidae</taxon>
        <taxon>Elysia</taxon>
    </lineage>
</organism>
<evidence type="ECO:0000313" key="3">
    <source>
        <dbReference type="Proteomes" id="UP000271974"/>
    </source>
</evidence>
<evidence type="ECO:0000259" key="1">
    <source>
        <dbReference type="PROSITE" id="PS50041"/>
    </source>
</evidence>
<feature type="domain" description="C-type lectin" evidence="1">
    <location>
        <begin position="88"/>
        <end position="190"/>
    </location>
</feature>
<accession>A0A3S1HR24</accession>
<dbReference type="SUPFAM" id="SSF56436">
    <property type="entry name" value="C-type lectin-like"/>
    <property type="match status" value="1"/>
</dbReference>
<evidence type="ECO:0000313" key="2">
    <source>
        <dbReference type="EMBL" id="RUS84451.1"/>
    </source>
</evidence>
<dbReference type="SMART" id="SM00034">
    <property type="entry name" value="CLECT"/>
    <property type="match status" value="1"/>
</dbReference>
<dbReference type="AlphaFoldDB" id="A0A3S1HR24"/>
<dbReference type="EMBL" id="RQTK01000205">
    <property type="protein sequence ID" value="RUS84451.1"/>
    <property type="molecule type" value="Genomic_DNA"/>
</dbReference>
<dbReference type="OrthoDB" id="6039833at2759"/>
<name>A0A3S1HR24_ELYCH</name>
<dbReference type="PROSITE" id="PS50041">
    <property type="entry name" value="C_TYPE_LECTIN_2"/>
    <property type="match status" value="1"/>
</dbReference>
<dbReference type="InterPro" id="IPR016187">
    <property type="entry name" value="CTDL_fold"/>
</dbReference>
<proteinExistence type="predicted"/>
<dbReference type="Pfam" id="PF00059">
    <property type="entry name" value="Lectin_C"/>
    <property type="match status" value="1"/>
</dbReference>
<dbReference type="InterPro" id="IPR050111">
    <property type="entry name" value="C-type_lectin/snaclec_domain"/>
</dbReference>